<dbReference type="InterPro" id="IPR006634">
    <property type="entry name" value="TLC-dom"/>
</dbReference>
<dbReference type="InterPro" id="IPR016439">
    <property type="entry name" value="Lag1/Lac1-like"/>
</dbReference>
<reference evidence="8 9" key="1">
    <citation type="submission" date="2023-01" db="EMBL/GenBank/DDBJ databases">
        <title>Analysis of 21 Apiospora genomes using comparative genomics revels a genus with tremendous synthesis potential of carbohydrate active enzymes and secondary metabolites.</title>
        <authorList>
            <person name="Sorensen T."/>
        </authorList>
    </citation>
    <scope>NUCLEOTIDE SEQUENCE [LARGE SCALE GENOMIC DNA]</scope>
    <source>
        <strain evidence="8 9">CBS 83171</strain>
    </source>
</reference>
<feature type="transmembrane region" description="Helical" evidence="6">
    <location>
        <begin position="249"/>
        <end position="273"/>
    </location>
</feature>
<evidence type="ECO:0000256" key="2">
    <source>
        <dbReference type="ARBA" id="ARBA00009808"/>
    </source>
</evidence>
<dbReference type="PANTHER" id="PTHR12560:SF0">
    <property type="entry name" value="LD18904P"/>
    <property type="match status" value="1"/>
</dbReference>
<organism evidence="8 9">
    <name type="scientific">Apiospora saccharicola</name>
    <dbReference type="NCBI Taxonomy" id="335842"/>
    <lineage>
        <taxon>Eukaryota</taxon>
        <taxon>Fungi</taxon>
        <taxon>Dikarya</taxon>
        <taxon>Ascomycota</taxon>
        <taxon>Pezizomycotina</taxon>
        <taxon>Sordariomycetes</taxon>
        <taxon>Xylariomycetidae</taxon>
        <taxon>Amphisphaeriales</taxon>
        <taxon>Apiosporaceae</taxon>
        <taxon>Apiospora</taxon>
    </lineage>
</organism>
<name>A0ABR1UKG2_9PEZI</name>
<dbReference type="PANTHER" id="PTHR12560">
    <property type="entry name" value="LONGEVITY ASSURANCE FACTOR 1 LAG1"/>
    <property type="match status" value="1"/>
</dbReference>
<dbReference type="PIRSF" id="PIRSF005225">
    <property type="entry name" value="LAG1_LAC1"/>
    <property type="match status" value="1"/>
</dbReference>
<accession>A0ABR1UKG2</accession>
<evidence type="ECO:0000256" key="4">
    <source>
        <dbReference type="ARBA" id="ARBA00022989"/>
    </source>
</evidence>
<feature type="transmembrane region" description="Helical" evidence="6">
    <location>
        <begin position="328"/>
        <end position="347"/>
    </location>
</feature>
<protein>
    <submittedName>
        <fullName evidence="8">TLC domain-containing protein</fullName>
    </submittedName>
</protein>
<proteinExistence type="inferred from homology"/>
<evidence type="ECO:0000259" key="7">
    <source>
        <dbReference type="SMART" id="SM00724"/>
    </source>
</evidence>
<dbReference type="SMART" id="SM00724">
    <property type="entry name" value="TLC"/>
    <property type="match status" value="1"/>
</dbReference>
<dbReference type="Pfam" id="PF03798">
    <property type="entry name" value="TRAM_LAG1_CLN8"/>
    <property type="match status" value="1"/>
</dbReference>
<dbReference type="EMBL" id="JAQQWM010000006">
    <property type="protein sequence ID" value="KAK8059397.1"/>
    <property type="molecule type" value="Genomic_DNA"/>
</dbReference>
<sequence>MSATNPKLRAILTTTRKTRSFSQWLFDNQARLSLGVIVPLLLAHAYVPAARPYTSKFLSLSYFNPRTGNYGAGPSDLCFVAFCVLICTGIRAALMQHVLVPLGWAWGAATKKDVTRFAEQGWVLCYYSAAWPMGMYLYYQSPYYRNLEGLWIGWPHQRELEGLMKGYFLVQWAYWTQQLLVVNLEARRKDYMEMVLHHVITTTLISASYAYHLHRVGHLILVLMDTVELVFPLAKCLKYLGFKTVCDVIFGVFLFTWAWTRHVFYGMVCWSFWHDLPRIVMVPCYKGSPDDLQGPLPAPEEGDTSYLLEPFFDRGGTVCLTDGIRTGLMAFLIALELVICVWSYLIVRVSIRVLKGASAEDVRSDDEEEEEVVSEVGEKKKKNVKYAELELIEQEVGVEAVDLTTRKRNGKKQQQPQKSGLRLTRSSDRKELLNRVGCEKQID</sequence>
<keyword evidence="3 6" id="KW-0812">Transmembrane</keyword>
<feature type="transmembrane region" description="Helical" evidence="6">
    <location>
        <begin position="121"/>
        <end position="139"/>
    </location>
</feature>
<evidence type="ECO:0000313" key="9">
    <source>
        <dbReference type="Proteomes" id="UP001446871"/>
    </source>
</evidence>
<evidence type="ECO:0000256" key="1">
    <source>
        <dbReference type="ARBA" id="ARBA00004141"/>
    </source>
</evidence>
<comment type="caution">
    <text evidence="8">The sequence shown here is derived from an EMBL/GenBank/DDBJ whole genome shotgun (WGS) entry which is preliminary data.</text>
</comment>
<comment type="similarity">
    <text evidence="2">Belongs to the sphingosine N-acyltransferase family.</text>
</comment>
<dbReference type="Proteomes" id="UP001446871">
    <property type="component" value="Unassembled WGS sequence"/>
</dbReference>
<comment type="subcellular location">
    <subcellularLocation>
        <location evidence="1">Membrane</location>
        <topology evidence="1">Multi-pass membrane protein</topology>
    </subcellularLocation>
</comment>
<evidence type="ECO:0000256" key="6">
    <source>
        <dbReference type="SAM" id="Phobius"/>
    </source>
</evidence>
<keyword evidence="4 6" id="KW-1133">Transmembrane helix</keyword>
<evidence type="ECO:0000256" key="3">
    <source>
        <dbReference type="ARBA" id="ARBA00022692"/>
    </source>
</evidence>
<feature type="transmembrane region" description="Helical" evidence="6">
    <location>
        <begin position="70"/>
        <end position="94"/>
    </location>
</feature>
<evidence type="ECO:0000313" key="8">
    <source>
        <dbReference type="EMBL" id="KAK8059397.1"/>
    </source>
</evidence>
<evidence type="ECO:0000256" key="5">
    <source>
        <dbReference type="ARBA" id="ARBA00023136"/>
    </source>
</evidence>
<keyword evidence="9" id="KW-1185">Reference proteome</keyword>
<gene>
    <name evidence="8" type="ORF">PG996_009327</name>
</gene>
<keyword evidence="5 6" id="KW-0472">Membrane</keyword>
<feature type="domain" description="TLC" evidence="7">
    <location>
        <begin position="115"/>
        <end position="355"/>
    </location>
</feature>